<dbReference type="GO" id="GO:0006265">
    <property type="term" value="P:DNA topological change"/>
    <property type="evidence" value="ECO:0007669"/>
    <property type="project" value="InterPro"/>
</dbReference>
<dbReference type="GO" id="GO:0005524">
    <property type="term" value="F:ATP binding"/>
    <property type="evidence" value="ECO:0007669"/>
    <property type="project" value="InterPro"/>
</dbReference>
<dbReference type="eggNOG" id="KOG0355">
    <property type="taxonomic scope" value="Eukaryota"/>
</dbReference>
<dbReference type="GO" id="GO:0003677">
    <property type="term" value="F:DNA binding"/>
    <property type="evidence" value="ECO:0007669"/>
    <property type="project" value="UniProtKB-KW"/>
</dbReference>
<dbReference type="InterPro" id="IPR014721">
    <property type="entry name" value="Ribsml_uS5_D2-typ_fold_subgr"/>
</dbReference>
<keyword evidence="7" id="KW-1133">Transmembrane helix</keyword>
<dbReference type="Proteomes" id="UP000007148">
    <property type="component" value="Unassembled WGS sequence"/>
</dbReference>
<dbReference type="GO" id="GO:0000819">
    <property type="term" value="P:sister chromatid segregation"/>
    <property type="evidence" value="ECO:0007669"/>
    <property type="project" value="TreeGrafter"/>
</dbReference>
<dbReference type="Pfam" id="PF00204">
    <property type="entry name" value="DNA_gyraseB"/>
    <property type="match status" value="1"/>
</dbReference>
<proteinExistence type="predicted"/>
<keyword evidence="4" id="KW-0799">Topoisomerase</keyword>
<dbReference type="GO" id="GO:0005634">
    <property type="term" value="C:nucleus"/>
    <property type="evidence" value="ECO:0007669"/>
    <property type="project" value="TreeGrafter"/>
</dbReference>
<comment type="catalytic activity">
    <reaction evidence="1">
        <text>ATP-dependent breakage, passage and rejoining of double-stranded DNA.</text>
        <dbReference type="EC" id="5.6.2.2"/>
    </reaction>
</comment>
<dbReference type="HOGENOM" id="CLU_1300128_0_0_1"/>
<evidence type="ECO:0000256" key="5">
    <source>
        <dbReference type="ARBA" id="ARBA00023125"/>
    </source>
</evidence>
<name>G4T8K2_SERID</name>
<keyword evidence="7" id="KW-0472">Membrane</keyword>
<dbReference type="Gene3D" id="3.30.230.10">
    <property type="match status" value="1"/>
</dbReference>
<comment type="caution">
    <text evidence="9">The sequence shown here is derived from an EMBL/GenBank/DDBJ whole genome shotgun (WGS) entry which is preliminary data.</text>
</comment>
<dbReference type="EC" id="5.6.2.2" evidence="3"/>
<dbReference type="GO" id="GO:0000712">
    <property type="term" value="P:resolution of meiotic recombination intermediates"/>
    <property type="evidence" value="ECO:0007669"/>
    <property type="project" value="TreeGrafter"/>
</dbReference>
<evidence type="ECO:0000256" key="3">
    <source>
        <dbReference type="ARBA" id="ARBA00012895"/>
    </source>
</evidence>
<organism evidence="9 10">
    <name type="scientific">Serendipita indica (strain DSM 11827)</name>
    <name type="common">Root endophyte fungus</name>
    <name type="synonym">Piriformospora indica</name>
    <dbReference type="NCBI Taxonomy" id="1109443"/>
    <lineage>
        <taxon>Eukaryota</taxon>
        <taxon>Fungi</taxon>
        <taxon>Dikarya</taxon>
        <taxon>Basidiomycota</taxon>
        <taxon>Agaricomycotina</taxon>
        <taxon>Agaricomycetes</taxon>
        <taxon>Sebacinales</taxon>
        <taxon>Serendipitaceae</taxon>
        <taxon>Serendipita</taxon>
    </lineage>
</organism>
<keyword evidence="6 9" id="KW-0413">Isomerase</keyword>
<gene>
    <name evidence="9" type="ORF">PIIN_01492</name>
</gene>
<dbReference type="InterPro" id="IPR020568">
    <property type="entry name" value="Ribosomal_Su5_D2-typ_SF"/>
</dbReference>
<dbReference type="AlphaFoldDB" id="G4T8K2"/>
<dbReference type="SUPFAM" id="SSF54211">
    <property type="entry name" value="Ribosomal protein S5 domain 2-like"/>
    <property type="match status" value="1"/>
</dbReference>
<dbReference type="OrthoDB" id="276498at2759"/>
<reference evidence="9 10" key="1">
    <citation type="journal article" date="2011" name="PLoS Pathog.">
        <title>Endophytic Life Strategies Decoded by Genome and Transcriptome Analyses of the Mutualistic Root Symbiont Piriformospora indica.</title>
        <authorList>
            <person name="Zuccaro A."/>
            <person name="Lahrmann U."/>
            <person name="Guldener U."/>
            <person name="Langen G."/>
            <person name="Pfiffi S."/>
            <person name="Biedenkopf D."/>
            <person name="Wong P."/>
            <person name="Samans B."/>
            <person name="Grimm C."/>
            <person name="Basiewicz M."/>
            <person name="Murat C."/>
            <person name="Martin F."/>
            <person name="Kogel K.H."/>
        </authorList>
    </citation>
    <scope>NUCLEOTIDE SEQUENCE [LARGE SCALE GENOMIC DNA]</scope>
    <source>
        <strain evidence="9 10">DSM 11827</strain>
    </source>
</reference>
<keyword evidence="10" id="KW-1185">Reference proteome</keyword>
<sequence length="212" mass="23077">MFDVPSSVSLSASEVAAPEEDAPSDLLRACVLETALPRPLLALAFAGVPETCMMLGMMLWSRTNMAGTMKTTNAEGKKHGKDVKVYLNNEPIGIKSFKQYVEMHVSSAADNAAEQSGAASVKQTVVHERINDRWEVAFTISDSGTFQQVSFANSIATIKGGTHVATVADQIAKSLLATVHKKNRGGLVWPESAVWTTYCRYSRCSRYTCRVR</sequence>
<feature type="domain" description="DNA topoisomerase type IIA subunit B" evidence="8">
    <location>
        <begin position="97"/>
        <end position="183"/>
    </location>
</feature>
<evidence type="ECO:0000256" key="2">
    <source>
        <dbReference type="ARBA" id="ARBA00001946"/>
    </source>
</evidence>
<evidence type="ECO:0000313" key="9">
    <source>
        <dbReference type="EMBL" id="CCA67664.1"/>
    </source>
</evidence>
<dbReference type="STRING" id="1109443.G4T8K2"/>
<dbReference type="EMBL" id="CAFZ01000017">
    <property type="protein sequence ID" value="CCA67664.1"/>
    <property type="molecule type" value="Genomic_DNA"/>
</dbReference>
<dbReference type="InterPro" id="IPR050634">
    <property type="entry name" value="DNA_Topoisomerase_II"/>
</dbReference>
<evidence type="ECO:0000256" key="7">
    <source>
        <dbReference type="SAM" id="Phobius"/>
    </source>
</evidence>
<dbReference type="PANTHER" id="PTHR10169">
    <property type="entry name" value="DNA TOPOISOMERASE/GYRASE"/>
    <property type="match status" value="1"/>
</dbReference>
<dbReference type="InterPro" id="IPR013506">
    <property type="entry name" value="Topo_IIA_bsu_dom2"/>
</dbReference>
<evidence type="ECO:0000256" key="1">
    <source>
        <dbReference type="ARBA" id="ARBA00000185"/>
    </source>
</evidence>
<protein>
    <recommendedName>
        <fullName evidence="3">DNA topoisomerase (ATP-hydrolyzing)</fullName>
        <ecNumber evidence="3">5.6.2.2</ecNumber>
    </recommendedName>
</protein>
<feature type="transmembrane region" description="Helical" evidence="7">
    <location>
        <begin position="40"/>
        <end position="60"/>
    </location>
</feature>
<dbReference type="InParanoid" id="G4T8K2"/>
<keyword evidence="5" id="KW-0238">DNA-binding</keyword>
<accession>G4T8K2</accession>
<comment type="cofactor">
    <cofactor evidence="2">
        <name>Mg(2+)</name>
        <dbReference type="ChEBI" id="CHEBI:18420"/>
    </cofactor>
</comment>
<dbReference type="PANTHER" id="PTHR10169:SF38">
    <property type="entry name" value="DNA TOPOISOMERASE 2"/>
    <property type="match status" value="1"/>
</dbReference>
<evidence type="ECO:0000256" key="4">
    <source>
        <dbReference type="ARBA" id="ARBA00023029"/>
    </source>
</evidence>
<evidence type="ECO:0000259" key="8">
    <source>
        <dbReference type="Pfam" id="PF00204"/>
    </source>
</evidence>
<keyword evidence="7" id="KW-0812">Transmembrane</keyword>
<dbReference type="GO" id="GO:0003918">
    <property type="term" value="F:DNA topoisomerase type II (double strand cut, ATP-hydrolyzing) activity"/>
    <property type="evidence" value="ECO:0007669"/>
    <property type="project" value="UniProtKB-EC"/>
</dbReference>
<evidence type="ECO:0000256" key="6">
    <source>
        <dbReference type="ARBA" id="ARBA00023235"/>
    </source>
</evidence>
<evidence type="ECO:0000313" key="10">
    <source>
        <dbReference type="Proteomes" id="UP000007148"/>
    </source>
</evidence>